<dbReference type="OMA" id="PRRGNWT"/>
<dbReference type="Pfam" id="PF00505">
    <property type="entry name" value="HMG_box"/>
    <property type="match status" value="1"/>
</dbReference>
<feature type="compositionally biased region" description="Polar residues" evidence="5">
    <location>
        <begin position="27"/>
        <end position="37"/>
    </location>
</feature>
<evidence type="ECO:0000256" key="2">
    <source>
        <dbReference type="ARBA" id="ARBA00023242"/>
    </source>
</evidence>
<dbReference type="SUPFAM" id="SSF47095">
    <property type="entry name" value="HMG-box"/>
    <property type="match status" value="1"/>
</dbReference>
<dbReference type="Gene3D" id="1.10.30.10">
    <property type="entry name" value="High mobility group box domain"/>
    <property type="match status" value="1"/>
</dbReference>
<evidence type="ECO:0000256" key="3">
    <source>
        <dbReference type="PROSITE-ProRule" id="PRU00267"/>
    </source>
</evidence>
<dbReference type="HOGENOM" id="CLU_060006_0_0_1"/>
<feature type="compositionally biased region" description="Polar residues" evidence="5">
    <location>
        <begin position="8"/>
        <end position="18"/>
    </location>
</feature>
<protein>
    <recommendedName>
        <fullName evidence="6">HMG box domain-containing protein</fullName>
    </recommendedName>
</protein>
<dbReference type="EnsemblMetazoa" id="XM_019900929.1">
    <property type="protein sequence ID" value="XP_019756488.1"/>
    <property type="gene ID" value="LOC109535105"/>
</dbReference>
<dbReference type="InterPro" id="IPR009071">
    <property type="entry name" value="HMG_box_dom"/>
</dbReference>
<feature type="coiled-coil region" evidence="4">
    <location>
        <begin position="200"/>
        <end position="248"/>
    </location>
</feature>
<feature type="DNA-binding region" description="HMG box" evidence="3">
    <location>
        <begin position="57"/>
        <end position="125"/>
    </location>
</feature>
<reference evidence="8" key="2">
    <citation type="submission" date="2024-08" db="UniProtKB">
        <authorList>
            <consortium name="EnsemblMetazoa"/>
        </authorList>
    </citation>
    <scope>IDENTIFICATION</scope>
</reference>
<dbReference type="Proteomes" id="UP000019118">
    <property type="component" value="Unassembled WGS sequence"/>
</dbReference>
<evidence type="ECO:0000259" key="6">
    <source>
        <dbReference type="PROSITE" id="PS50118"/>
    </source>
</evidence>
<keyword evidence="2 3" id="KW-0539">Nucleus</keyword>
<dbReference type="InterPro" id="IPR036910">
    <property type="entry name" value="HMG_box_dom_sf"/>
</dbReference>
<dbReference type="InterPro" id="IPR051965">
    <property type="entry name" value="ChromReg_NeuronalGeneExpr"/>
</dbReference>
<evidence type="ECO:0000313" key="7">
    <source>
        <dbReference type="EMBL" id="ENN79253.1"/>
    </source>
</evidence>
<dbReference type="CDD" id="cd21980">
    <property type="entry name" value="HMG-box_HMG20"/>
    <property type="match status" value="1"/>
</dbReference>
<reference evidence="7 9" key="1">
    <citation type="journal article" date="2013" name="Genome Biol.">
        <title>Draft genome of the mountain pine beetle, Dendroctonus ponderosae Hopkins, a major forest pest.</title>
        <authorList>
            <person name="Keeling C.I."/>
            <person name="Yuen M.M."/>
            <person name="Liao N.Y."/>
            <person name="Docking T.R."/>
            <person name="Chan S.K."/>
            <person name="Taylor G.A."/>
            <person name="Palmquist D.L."/>
            <person name="Jackman S.D."/>
            <person name="Nguyen A."/>
            <person name="Li M."/>
            <person name="Henderson H."/>
            <person name="Janes J.K."/>
            <person name="Zhao Y."/>
            <person name="Pandoh P."/>
            <person name="Moore R."/>
            <person name="Sperling F.A."/>
            <person name="Huber D.P."/>
            <person name="Birol I."/>
            <person name="Jones S.J."/>
            <person name="Bohlmann J."/>
        </authorList>
    </citation>
    <scope>NUCLEOTIDE SEQUENCE</scope>
</reference>
<dbReference type="GO" id="GO:0005634">
    <property type="term" value="C:nucleus"/>
    <property type="evidence" value="ECO:0007669"/>
    <property type="project" value="UniProtKB-UniRule"/>
</dbReference>
<evidence type="ECO:0000256" key="4">
    <source>
        <dbReference type="SAM" id="Coils"/>
    </source>
</evidence>
<dbReference type="SMART" id="SM00398">
    <property type="entry name" value="HMG"/>
    <property type="match status" value="1"/>
</dbReference>
<keyword evidence="1 3" id="KW-0238">DNA-binding</keyword>
<organism evidence="7">
    <name type="scientific">Dendroctonus ponderosae</name>
    <name type="common">Mountain pine beetle</name>
    <dbReference type="NCBI Taxonomy" id="77166"/>
    <lineage>
        <taxon>Eukaryota</taxon>
        <taxon>Metazoa</taxon>
        <taxon>Ecdysozoa</taxon>
        <taxon>Arthropoda</taxon>
        <taxon>Hexapoda</taxon>
        <taxon>Insecta</taxon>
        <taxon>Pterygota</taxon>
        <taxon>Neoptera</taxon>
        <taxon>Endopterygota</taxon>
        <taxon>Coleoptera</taxon>
        <taxon>Polyphaga</taxon>
        <taxon>Cucujiformia</taxon>
        <taxon>Curculionidae</taxon>
        <taxon>Scolytinae</taxon>
        <taxon>Dendroctonus</taxon>
    </lineage>
</organism>
<dbReference type="PANTHER" id="PTHR46040">
    <property type="entry name" value="HIGH MOBILITY GROUP PROTEIN 2"/>
    <property type="match status" value="1"/>
</dbReference>
<evidence type="ECO:0000256" key="1">
    <source>
        <dbReference type="ARBA" id="ARBA00023125"/>
    </source>
</evidence>
<keyword evidence="9" id="KW-1185">Reference proteome</keyword>
<feature type="region of interest" description="Disordered" evidence="5">
    <location>
        <begin position="1"/>
        <end position="62"/>
    </location>
</feature>
<gene>
    <name evidence="8" type="primary">109535105</name>
    <name evidence="7" type="ORF">YQE_04289</name>
</gene>
<dbReference type="EMBL" id="KB740734">
    <property type="protein sequence ID" value="ENN79253.1"/>
    <property type="molecule type" value="Genomic_DNA"/>
</dbReference>
<feature type="compositionally biased region" description="Basic residues" evidence="5">
    <location>
        <begin position="41"/>
        <end position="51"/>
    </location>
</feature>
<feature type="domain" description="HMG box" evidence="6">
    <location>
        <begin position="57"/>
        <end position="125"/>
    </location>
</feature>
<evidence type="ECO:0000313" key="9">
    <source>
        <dbReference type="Proteomes" id="UP000019118"/>
    </source>
</evidence>
<name>N6TMJ6_DENPD</name>
<keyword evidence="4" id="KW-0175">Coiled coil</keyword>
<dbReference type="OrthoDB" id="3213154at2759"/>
<feature type="coiled-coil region" evidence="4">
    <location>
        <begin position="100"/>
        <end position="127"/>
    </location>
</feature>
<evidence type="ECO:0000256" key="5">
    <source>
        <dbReference type="SAM" id="MobiDB-lite"/>
    </source>
</evidence>
<dbReference type="AlphaFoldDB" id="N6TMJ6"/>
<dbReference type="KEGG" id="dpa:109535105"/>
<dbReference type="PANTHER" id="PTHR46040:SF3">
    <property type="entry name" value="HIGH MOBILITY GROUP PROTEIN 2"/>
    <property type="match status" value="1"/>
</dbReference>
<feature type="non-terminal residue" evidence="7">
    <location>
        <position position="1"/>
    </location>
</feature>
<dbReference type="GO" id="GO:0003677">
    <property type="term" value="F:DNA binding"/>
    <property type="evidence" value="ECO:0007669"/>
    <property type="project" value="UniProtKB-UniRule"/>
</dbReference>
<proteinExistence type="predicted"/>
<accession>N6TMJ6</accession>
<sequence length="313" mass="36317">MEKHQENGENNFINSPSKIKSIKMPQTEPNNMVQSDSIKPKAPKAKKRKKPKDTTAPRQPLTGYIRYLNDRREAVRTANPAMSFVEITKILASEWTNLPVEKKQQYLDAAEQDRERYSKEYELYKQTDAYKQFTQQQTDKKVKETKDKELYEKVTLGNVNTPIFQPTLPKDPQDMDFGNFDIPIFTEEFLDHNKTRDGELRQLRKVNTDYEQQNASLTKHIDNMKSAITKLEMEIMQQEKTNSSLQQHLDHLRTTLSTGFEGVKLPGIKDAATMQNIDVYMANLHSMLLENRSQDTKLLQTVRDVVAKLEFNG</sequence>
<dbReference type="PROSITE" id="PS50118">
    <property type="entry name" value="HMG_BOX_2"/>
    <property type="match status" value="1"/>
</dbReference>
<evidence type="ECO:0000313" key="8">
    <source>
        <dbReference type="EnsemblMetazoa" id="XP_019756488.1"/>
    </source>
</evidence>
<dbReference type="Gene3D" id="1.20.5.1160">
    <property type="entry name" value="Vasodilator-stimulated phosphoprotein"/>
    <property type="match status" value="1"/>
</dbReference>
<dbReference type="GO" id="GO:0010468">
    <property type="term" value="P:regulation of gene expression"/>
    <property type="evidence" value="ECO:0007669"/>
    <property type="project" value="TreeGrafter"/>
</dbReference>